<gene>
    <name evidence="1" type="ORF">H4R34_005332</name>
</gene>
<dbReference type="EMBL" id="JANBQB010000994">
    <property type="protein sequence ID" value="KAJ1972668.1"/>
    <property type="molecule type" value="Genomic_DNA"/>
</dbReference>
<proteinExistence type="predicted"/>
<feature type="non-terminal residue" evidence="1">
    <location>
        <position position="69"/>
    </location>
</feature>
<dbReference type="Proteomes" id="UP001151582">
    <property type="component" value="Unassembled WGS sequence"/>
</dbReference>
<keyword evidence="2" id="KW-1185">Reference proteome</keyword>
<organism evidence="1 2">
    <name type="scientific">Dimargaris verticillata</name>
    <dbReference type="NCBI Taxonomy" id="2761393"/>
    <lineage>
        <taxon>Eukaryota</taxon>
        <taxon>Fungi</taxon>
        <taxon>Fungi incertae sedis</taxon>
        <taxon>Zoopagomycota</taxon>
        <taxon>Kickxellomycotina</taxon>
        <taxon>Dimargaritomycetes</taxon>
        <taxon>Dimargaritales</taxon>
        <taxon>Dimargaritaceae</taxon>
        <taxon>Dimargaris</taxon>
    </lineage>
</organism>
<protein>
    <submittedName>
        <fullName evidence="1">Uncharacterized protein</fullName>
    </submittedName>
</protein>
<accession>A0A9W8AX85</accession>
<sequence>MQDSTDAGPFMDSDVQLSSHALAALQEFMVEQQQQTQLPQEALSKLPTSDASTLPQLPLSMDCFGEDWK</sequence>
<reference evidence="1" key="1">
    <citation type="submission" date="2022-07" db="EMBL/GenBank/DDBJ databases">
        <title>Phylogenomic reconstructions and comparative analyses of Kickxellomycotina fungi.</title>
        <authorList>
            <person name="Reynolds N.K."/>
            <person name="Stajich J.E."/>
            <person name="Barry K."/>
            <person name="Grigoriev I.V."/>
            <person name="Crous P."/>
            <person name="Smith M.E."/>
        </authorList>
    </citation>
    <scope>NUCLEOTIDE SEQUENCE</scope>
    <source>
        <strain evidence="1">RSA 567</strain>
    </source>
</reference>
<evidence type="ECO:0000313" key="2">
    <source>
        <dbReference type="Proteomes" id="UP001151582"/>
    </source>
</evidence>
<dbReference type="OrthoDB" id="206354at2759"/>
<name>A0A9W8AX85_9FUNG</name>
<comment type="caution">
    <text evidence="1">The sequence shown here is derived from an EMBL/GenBank/DDBJ whole genome shotgun (WGS) entry which is preliminary data.</text>
</comment>
<evidence type="ECO:0000313" key="1">
    <source>
        <dbReference type="EMBL" id="KAJ1972668.1"/>
    </source>
</evidence>
<dbReference type="AlphaFoldDB" id="A0A9W8AX85"/>